<evidence type="ECO:0008006" key="2">
    <source>
        <dbReference type="Google" id="ProtNLM"/>
    </source>
</evidence>
<name>A0A645D7D7_9ZZZZ</name>
<sequence>MARRGAGRNNLDLAFKALGAAYKAAPDNPGIVLNLALFLDHHARSGPRAAGFYRRYLVLTEHNPELNPTRAQVQARMRAIQ</sequence>
<accession>A0A645D7D7</accession>
<comment type="caution">
    <text evidence="1">The sequence shown here is derived from an EMBL/GenBank/DDBJ whole genome shotgun (WGS) entry which is preliminary data.</text>
</comment>
<evidence type="ECO:0000313" key="1">
    <source>
        <dbReference type="EMBL" id="MPM85139.1"/>
    </source>
</evidence>
<dbReference type="AlphaFoldDB" id="A0A645D7D7"/>
<proteinExistence type="predicted"/>
<organism evidence="1">
    <name type="scientific">bioreactor metagenome</name>
    <dbReference type="NCBI Taxonomy" id="1076179"/>
    <lineage>
        <taxon>unclassified sequences</taxon>
        <taxon>metagenomes</taxon>
        <taxon>ecological metagenomes</taxon>
    </lineage>
</organism>
<reference evidence="1" key="1">
    <citation type="submission" date="2019-08" db="EMBL/GenBank/DDBJ databases">
        <authorList>
            <person name="Kucharzyk K."/>
            <person name="Murdoch R.W."/>
            <person name="Higgins S."/>
            <person name="Loffler F."/>
        </authorList>
    </citation>
    <scope>NUCLEOTIDE SEQUENCE</scope>
</reference>
<dbReference type="EMBL" id="VSSQ01033513">
    <property type="protein sequence ID" value="MPM85139.1"/>
    <property type="molecule type" value="Genomic_DNA"/>
</dbReference>
<gene>
    <name evidence="1" type="ORF">SDC9_132216</name>
</gene>
<protein>
    <recommendedName>
        <fullName evidence="2">Tetratricopeptide repeat protein</fullName>
    </recommendedName>
</protein>